<proteinExistence type="predicted"/>
<protein>
    <submittedName>
        <fullName evidence="3">VanZ family protein</fullName>
    </submittedName>
</protein>
<dbReference type="Proteomes" id="UP001139534">
    <property type="component" value="Unassembled WGS sequence"/>
</dbReference>
<keyword evidence="1" id="KW-1133">Transmembrane helix</keyword>
<dbReference type="AlphaFoldDB" id="A0A9X2BQS6"/>
<gene>
    <name evidence="3" type="ORF">M0651_05000</name>
</gene>
<feature type="transmembrane region" description="Helical" evidence="1">
    <location>
        <begin position="140"/>
        <end position="159"/>
    </location>
</feature>
<dbReference type="EMBL" id="JALPRK010000003">
    <property type="protein sequence ID" value="MCK8486530.1"/>
    <property type="molecule type" value="Genomic_DNA"/>
</dbReference>
<dbReference type="RefSeq" id="WP_248550744.1">
    <property type="nucleotide sequence ID" value="NZ_JALPRK010000003.1"/>
</dbReference>
<feature type="transmembrane region" description="Helical" evidence="1">
    <location>
        <begin position="80"/>
        <end position="101"/>
    </location>
</feature>
<dbReference type="PANTHER" id="PTHR36834">
    <property type="entry name" value="MEMBRANE PROTEIN-RELATED"/>
    <property type="match status" value="1"/>
</dbReference>
<dbReference type="Pfam" id="PF04892">
    <property type="entry name" value="VanZ"/>
    <property type="match status" value="1"/>
</dbReference>
<accession>A0A9X2BQS6</accession>
<organism evidence="3 4">
    <name type="scientific">Paenibacillus mellifer</name>
    <dbReference type="NCBI Taxonomy" id="2937794"/>
    <lineage>
        <taxon>Bacteria</taxon>
        <taxon>Bacillati</taxon>
        <taxon>Bacillota</taxon>
        <taxon>Bacilli</taxon>
        <taxon>Bacillales</taxon>
        <taxon>Paenibacillaceae</taxon>
        <taxon>Paenibacillus</taxon>
    </lineage>
</organism>
<evidence type="ECO:0000313" key="3">
    <source>
        <dbReference type="EMBL" id="MCK8486530.1"/>
    </source>
</evidence>
<feature type="domain" description="VanZ-like" evidence="2">
    <location>
        <begin position="16"/>
        <end position="156"/>
    </location>
</feature>
<reference evidence="3" key="1">
    <citation type="submission" date="2022-04" db="EMBL/GenBank/DDBJ databases">
        <authorList>
            <person name="Seo M.-J."/>
        </authorList>
    </citation>
    <scope>NUCLEOTIDE SEQUENCE</scope>
    <source>
        <strain evidence="3">MBLB2552</strain>
    </source>
</reference>
<keyword evidence="4" id="KW-1185">Reference proteome</keyword>
<comment type="caution">
    <text evidence="3">The sequence shown here is derived from an EMBL/GenBank/DDBJ whole genome shotgun (WGS) entry which is preliminary data.</text>
</comment>
<evidence type="ECO:0000313" key="4">
    <source>
        <dbReference type="Proteomes" id="UP001139534"/>
    </source>
</evidence>
<feature type="transmembrane region" description="Helical" evidence="1">
    <location>
        <begin position="113"/>
        <end position="134"/>
    </location>
</feature>
<evidence type="ECO:0000256" key="1">
    <source>
        <dbReference type="SAM" id="Phobius"/>
    </source>
</evidence>
<dbReference type="InterPro" id="IPR006976">
    <property type="entry name" value="VanZ-like"/>
</dbReference>
<keyword evidence="1" id="KW-0472">Membrane</keyword>
<feature type="transmembrane region" description="Helical" evidence="1">
    <location>
        <begin position="12"/>
        <end position="31"/>
    </location>
</feature>
<evidence type="ECO:0000259" key="2">
    <source>
        <dbReference type="Pfam" id="PF04892"/>
    </source>
</evidence>
<dbReference type="PANTHER" id="PTHR36834:SF1">
    <property type="entry name" value="INTEGRAL MEMBRANE PROTEIN"/>
    <property type="match status" value="1"/>
</dbReference>
<sequence length="171" mass="18971">MRTESWLKYASVRVLFGLYLSLLVKIILFKFHDIGLGFLWGQLQYSLHHPGMVFRRLQEGNLTPLKEITRSLEVMTPHDLVNVFGNVAIFIPFGILLGIMFQKKGISGIETILYALVVSLSLEGAQLLLAIGQFDVDDLLLNTGGALLGYFLYVVLSAAREAQAVVQTGES</sequence>
<keyword evidence="1" id="KW-0812">Transmembrane</keyword>
<dbReference type="InterPro" id="IPR053150">
    <property type="entry name" value="Teicoplanin_resist-assoc"/>
</dbReference>
<name>A0A9X2BQS6_9BACL</name>